<dbReference type="Pfam" id="PF00296">
    <property type="entry name" value="Bac_luciferase"/>
    <property type="match status" value="1"/>
</dbReference>
<feature type="domain" description="Luciferase-like" evidence="5">
    <location>
        <begin position="20"/>
        <end position="275"/>
    </location>
</feature>
<accession>A0A932GR90</accession>
<gene>
    <name evidence="6" type="ORF">HYY65_11595</name>
</gene>
<proteinExistence type="predicted"/>
<reference evidence="6" key="1">
    <citation type="submission" date="2020-07" db="EMBL/GenBank/DDBJ databases">
        <title>Huge and variable diversity of episymbiotic CPR bacteria and DPANN archaea in groundwater ecosystems.</title>
        <authorList>
            <person name="He C.Y."/>
            <person name="Keren R."/>
            <person name="Whittaker M."/>
            <person name="Farag I.F."/>
            <person name="Doudna J."/>
            <person name="Cate J.H.D."/>
            <person name="Banfield J.F."/>
        </authorList>
    </citation>
    <scope>NUCLEOTIDE SEQUENCE</scope>
    <source>
        <strain evidence="6">NC_groundwater_717_Ag_S-0.2um_59_8</strain>
    </source>
</reference>
<comment type="caution">
    <text evidence="6">The sequence shown here is derived from an EMBL/GenBank/DDBJ whole genome shotgun (WGS) entry which is preliminary data.</text>
</comment>
<dbReference type="GO" id="GO:0008726">
    <property type="term" value="F:alkanesulfonate monooxygenase activity"/>
    <property type="evidence" value="ECO:0007669"/>
    <property type="project" value="TreeGrafter"/>
</dbReference>
<keyword evidence="4" id="KW-0503">Monooxygenase</keyword>
<evidence type="ECO:0000256" key="1">
    <source>
        <dbReference type="ARBA" id="ARBA00022630"/>
    </source>
</evidence>
<evidence type="ECO:0000256" key="4">
    <source>
        <dbReference type="ARBA" id="ARBA00023033"/>
    </source>
</evidence>
<dbReference type="AlphaFoldDB" id="A0A932GR90"/>
<sequence>MVQLGFAMPIGSTIPVSVRLQFAEQVEKFGYESFWLPHFIARDVDGFDALDTLAAVAGRTSRIKLGTDVLQVPLYQPVDLARRVVTLDHLSGGRFILGVGIGFIPAEFAGMGIPFQERGARMEEALDILTRLWTEDEVTYEGKYYRLKEIIVDPKPVQKPYPGILMGGLHSNIQRGAPGAARKGGWNHPGIRRTARFATGWIPGGRPDLNVCREGMELLKEVAGKEGRTLEDENFDLTLSSFGQFNIDGDGEKAVHEAERFYNTRLRKGFYQVQANPSFEDLRRSGCYGPAQKVAEVVNNWLSFKRTVPALNRIVIMFASLNPVQQLERFHDEVQPLLDM</sequence>
<keyword evidence="3" id="KW-0560">Oxidoreductase</keyword>
<dbReference type="PANTHER" id="PTHR42847:SF4">
    <property type="entry name" value="ALKANESULFONATE MONOOXYGENASE-RELATED"/>
    <property type="match status" value="1"/>
</dbReference>
<dbReference type="InterPro" id="IPR036661">
    <property type="entry name" value="Luciferase-like_sf"/>
</dbReference>
<dbReference type="EMBL" id="JACPSX010000219">
    <property type="protein sequence ID" value="MBI3015674.1"/>
    <property type="molecule type" value="Genomic_DNA"/>
</dbReference>
<keyword evidence="1" id="KW-0285">Flavoprotein</keyword>
<organism evidence="6 7">
    <name type="scientific">Tectimicrobiota bacterium</name>
    <dbReference type="NCBI Taxonomy" id="2528274"/>
    <lineage>
        <taxon>Bacteria</taxon>
        <taxon>Pseudomonadati</taxon>
        <taxon>Nitrospinota/Tectimicrobiota group</taxon>
        <taxon>Candidatus Tectimicrobiota</taxon>
    </lineage>
</organism>
<evidence type="ECO:0000313" key="7">
    <source>
        <dbReference type="Proteomes" id="UP000741360"/>
    </source>
</evidence>
<dbReference type="PANTHER" id="PTHR42847">
    <property type="entry name" value="ALKANESULFONATE MONOOXYGENASE"/>
    <property type="match status" value="1"/>
</dbReference>
<dbReference type="SUPFAM" id="SSF51679">
    <property type="entry name" value="Bacterial luciferase-like"/>
    <property type="match status" value="1"/>
</dbReference>
<dbReference type="InterPro" id="IPR050172">
    <property type="entry name" value="SsuD_RutA_monooxygenase"/>
</dbReference>
<dbReference type="Gene3D" id="3.20.20.30">
    <property type="entry name" value="Luciferase-like domain"/>
    <property type="match status" value="1"/>
</dbReference>
<protein>
    <submittedName>
        <fullName evidence="6">LLM class flavin-dependent oxidoreductase</fullName>
    </submittedName>
</protein>
<evidence type="ECO:0000313" key="6">
    <source>
        <dbReference type="EMBL" id="MBI3015674.1"/>
    </source>
</evidence>
<dbReference type="GO" id="GO:0046306">
    <property type="term" value="P:alkanesulfonate catabolic process"/>
    <property type="evidence" value="ECO:0007669"/>
    <property type="project" value="TreeGrafter"/>
</dbReference>
<keyword evidence="2" id="KW-0288">FMN</keyword>
<evidence type="ECO:0000256" key="3">
    <source>
        <dbReference type="ARBA" id="ARBA00023002"/>
    </source>
</evidence>
<evidence type="ECO:0000256" key="2">
    <source>
        <dbReference type="ARBA" id="ARBA00022643"/>
    </source>
</evidence>
<dbReference type="InterPro" id="IPR011251">
    <property type="entry name" value="Luciferase-like_dom"/>
</dbReference>
<evidence type="ECO:0000259" key="5">
    <source>
        <dbReference type="Pfam" id="PF00296"/>
    </source>
</evidence>
<dbReference type="Proteomes" id="UP000741360">
    <property type="component" value="Unassembled WGS sequence"/>
</dbReference>
<name>A0A932GR90_UNCTE</name>